<organism evidence="2 3">
    <name type="scientific">Potamilus streckersoni</name>
    <dbReference type="NCBI Taxonomy" id="2493646"/>
    <lineage>
        <taxon>Eukaryota</taxon>
        <taxon>Metazoa</taxon>
        <taxon>Spiralia</taxon>
        <taxon>Lophotrochozoa</taxon>
        <taxon>Mollusca</taxon>
        <taxon>Bivalvia</taxon>
        <taxon>Autobranchia</taxon>
        <taxon>Heteroconchia</taxon>
        <taxon>Palaeoheterodonta</taxon>
        <taxon>Unionida</taxon>
        <taxon>Unionoidea</taxon>
        <taxon>Unionidae</taxon>
        <taxon>Ambleminae</taxon>
        <taxon>Lampsilini</taxon>
        <taxon>Potamilus</taxon>
    </lineage>
</organism>
<reference evidence="2" key="2">
    <citation type="journal article" date="2021" name="Genome Biol. Evol.">
        <title>Developing a high-quality reference genome for a parasitic bivalve with doubly uniparental inheritance (Bivalvia: Unionida).</title>
        <authorList>
            <person name="Smith C.H."/>
        </authorList>
    </citation>
    <scope>NUCLEOTIDE SEQUENCE</scope>
    <source>
        <strain evidence="2">CHS0354</strain>
        <tissue evidence="2">Mantle</tissue>
    </source>
</reference>
<dbReference type="EMBL" id="JAEAOA010001600">
    <property type="protein sequence ID" value="KAK3595675.1"/>
    <property type="molecule type" value="Genomic_DNA"/>
</dbReference>
<sequence length="252" mass="28668">MMYRHKSNRTKELYGTPIKRSEYEDSIMRSNHREGNRLGREMQLVNRAQKVIMKDLGKETFFLKNKLESDRRTMPLSLYGSRIGSVSPRRQTYAPSMIDQQYKNTWKTQYPFTGPNGIKVEKTKISAGTIVSFDRDIAVVASKNDVNNNADGEDMSSSQSVPLRIKTTSMRLQTPTSFLQPSTRHFATPEDVTRKGDDPLQITVEIKTKDHESEKSITTEMKPAKMKKSSKSTRRSARLNALSLAPTNLFPG</sequence>
<feature type="compositionally biased region" description="Basic residues" evidence="1">
    <location>
        <begin position="224"/>
        <end position="237"/>
    </location>
</feature>
<evidence type="ECO:0000313" key="2">
    <source>
        <dbReference type="EMBL" id="KAK3595675.1"/>
    </source>
</evidence>
<dbReference type="AlphaFoldDB" id="A0AAE0SQ81"/>
<name>A0AAE0SQ81_9BIVA</name>
<dbReference type="Proteomes" id="UP001195483">
    <property type="component" value="Unassembled WGS sequence"/>
</dbReference>
<protein>
    <submittedName>
        <fullName evidence="2">Uncharacterized protein</fullName>
    </submittedName>
</protein>
<evidence type="ECO:0000313" key="3">
    <source>
        <dbReference type="Proteomes" id="UP001195483"/>
    </source>
</evidence>
<accession>A0AAE0SQ81</accession>
<gene>
    <name evidence="2" type="ORF">CHS0354_026892</name>
</gene>
<keyword evidence="3" id="KW-1185">Reference proteome</keyword>
<proteinExistence type="predicted"/>
<reference evidence="2" key="3">
    <citation type="submission" date="2023-05" db="EMBL/GenBank/DDBJ databases">
        <authorList>
            <person name="Smith C.H."/>
        </authorList>
    </citation>
    <scope>NUCLEOTIDE SEQUENCE</scope>
    <source>
        <strain evidence="2">CHS0354</strain>
        <tissue evidence="2">Mantle</tissue>
    </source>
</reference>
<reference evidence="2" key="1">
    <citation type="journal article" date="2021" name="Genome Biol. Evol.">
        <title>A High-Quality Reference Genome for a Parasitic Bivalve with Doubly Uniparental Inheritance (Bivalvia: Unionida).</title>
        <authorList>
            <person name="Smith C.H."/>
        </authorList>
    </citation>
    <scope>NUCLEOTIDE SEQUENCE</scope>
    <source>
        <strain evidence="2">CHS0354</strain>
    </source>
</reference>
<feature type="region of interest" description="Disordered" evidence="1">
    <location>
        <begin position="208"/>
        <end position="252"/>
    </location>
</feature>
<evidence type="ECO:0000256" key="1">
    <source>
        <dbReference type="SAM" id="MobiDB-lite"/>
    </source>
</evidence>
<feature type="compositionally biased region" description="Basic and acidic residues" evidence="1">
    <location>
        <begin position="208"/>
        <end position="217"/>
    </location>
</feature>
<comment type="caution">
    <text evidence="2">The sequence shown here is derived from an EMBL/GenBank/DDBJ whole genome shotgun (WGS) entry which is preliminary data.</text>
</comment>